<dbReference type="SUPFAM" id="SSF51905">
    <property type="entry name" value="FAD/NAD(P)-binding domain"/>
    <property type="match status" value="1"/>
</dbReference>
<proteinExistence type="predicted"/>
<dbReference type="GO" id="GO:0004497">
    <property type="term" value="F:monooxygenase activity"/>
    <property type="evidence" value="ECO:0007669"/>
    <property type="project" value="UniProtKB-KW"/>
</dbReference>
<reference evidence="5 6" key="1">
    <citation type="journal article" date="2019" name="Int. J. Syst. Evol. Microbiol.">
        <title>The Global Catalogue of Microorganisms (GCM) 10K type strain sequencing project: providing services to taxonomists for standard genome sequencing and annotation.</title>
        <authorList>
            <consortium name="The Broad Institute Genomics Platform"/>
            <consortium name="The Broad Institute Genome Sequencing Center for Infectious Disease"/>
            <person name="Wu L."/>
            <person name="Ma J."/>
        </authorList>
    </citation>
    <scope>NUCLEOTIDE SEQUENCE [LARGE SCALE GENOMIC DNA]</scope>
    <source>
        <strain evidence="5 6">JCM 14322</strain>
    </source>
</reference>
<keyword evidence="5" id="KW-0560">Oxidoreductase</keyword>
<dbReference type="PANTHER" id="PTHR43004">
    <property type="entry name" value="TRK SYSTEM POTASSIUM UPTAKE PROTEIN"/>
    <property type="match status" value="1"/>
</dbReference>
<keyword evidence="6" id="KW-1185">Reference proteome</keyword>
<gene>
    <name evidence="5" type="ORF">GCM10009749_05480</name>
</gene>
<accession>A0ABN2LVG3</accession>
<dbReference type="RefSeq" id="WP_344293130.1">
    <property type="nucleotide sequence ID" value="NZ_BAAANJ010000001.1"/>
</dbReference>
<dbReference type="InterPro" id="IPR002938">
    <property type="entry name" value="FAD-bd"/>
</dbReference>
<name>A0ABN2LVG3_9MICO</name>
<evidence type="ECO:0000256" key="1">
    <source>
        <dbReference type="ARBA" id="ARBA00001974"/>
    </source>
</evidence>
<comment type="caution">
    <text evidence="5">The sequence shown here is derived from an EMBL/GenBank/DDBJ whole genome shotgun (WGS) entry which is preliminary data.</text>
</comment>
<dbReference type="Gene3D" id="3.30.70.2450">
    <property type="match status" value="1"/>
</dbReference>
<comment type="cofactor">
    <cofactor evidence="1">
        <name>FAD</name>
        <dbReference type="ChEBI" id="CHEBI:57692"/>
    </cofactor>
</comment>
<evidence type="ECO:0000313" key="5">
    <source>
        <dbReference type="EMBL" id="GAA1800511.1"/>
    </source>
</evidence>
<keyword evidence="5" id="KW-0503">Monooxygenase</keyword>
<evidence type="ECO:0000256" key="2">
    <source>
        <dbReference type="ARBA" id="ARBA00022630"/>
    </source>
</evidence>
<keyword evidence="3" id="KW-0274">FAD</keyword>
<dbReference type="Proteomes" id="UP001500002">
    <property type="component" value="Unassembled WGS sequence"/>
</dbReference>
<keyword evidence="2" id="KW-0285">Flavoprotein</keyword>
<organism evidence="5 6">
    <name type="scientific">Agromyces neolithicus</name>
    <dbReference type="NCBI Taxonomy" id="269420"/>
    <lineage>
        <taxon>Bacteria</taxon>
        <taxon>Bacillati</taxon>
        <taxon>Actinomycetota</taxon>
        <taxon>Actinomycetes</taxon>
        <taxon>Micrococcales</taxon>
        <taxon>Microbacteriaceae</taxon>
        <taxon>Agromyces</taxon>
    </lineage>
</organism>
<sequence length="520" mass="56123">MAGVREELHTDVLVVGAGPSGLMAAVCLAKLGVDVLIADGKQGPTRESRALAVQARSMELYDQLGLVDRVLAERAPAIAVVPGAGRRAFGRVEFTGLGAGVSPYTEITVFEQSRNERLLVDALAELGREVMWGHTLERLEVAGERRGGSSLRHAHDSAVVATLAGPDGEVTVHARYCVGADGSHSRVRESLGIPFEGVTNAYTYYIADAGDVTGLADDAVNLRFTAEHFLLTFPMGAGPMGGRRMRLLGVVRDADLDAEGNLPEANVRALIAREFGVEYAQTAWFTTYRVHHRLAARFREGPCFIVGDAAHIHSPVGAQGMNTGLQEAHNLACALADVIVGGMPERRLDRFEGERRPVGKTLVATTDRAFGRVTSEAWFARFVRGRALPFFAPIAVRLLPPLVGGRIFGYLSQTRIHYRMSPHESRRDRIVGRRLPWTGDNYGVLRSMTWQVHGYGVFPPEVHAIAASVGLEGHVFGPDPHGRLDPALVYLVRRDGFVAAAASARAVPGGPPAFREQLAG</sequence>
<evidence type="ECO:0000313" key="6">
    <source>
        <dbReference type="Proteomes" id="UP001500002"/>
    </source>
</evidence>
<dbReference type="InterPro" id="IPR050641">
    <property type="entry name" value="RIFMO-like"/>
</dbReference>
<evidence type="ECO:0000256" key="3">
    <source>
        <dbReference type="ARBA" id="ARBA00022827"/>
    </source>
</evidence>
<dbReference type="PRINTS" id="PR00420">
    <property type="entry name" value="RNGMNOXGNASE"/>
</dbReference>
<dbReference type="PANTHER" id="PTHR43004:SF19">
    <property type="entry name" value="BINDING MONOOXYGENASE, PUTATIVE (JCVI)-RELATED"/>
    <property type="match status" value="1"/>
</dbReference>
<dbReference type="Pfam" id="PF01494">
    <property type="entry name" value="FAD_binding_3"/>
    <property type="match status" value="1"/>
</dbReference>
<dbReference type="EMBL" id="BAAANJ010000001">
    <property type="protein sequence ID" value="GAA1800511.1"/>
    <property type="molecule type" value="Genomic_DNA"/>
</dbReference>
<feature type="domain" description="FAD-binding" evidence="4">
    <location>
        <begin position="10"/>
        <end position="364"/>
    </location>
</feature>
<dbReference type="InterPro" id="IPR036188">
    <property type="entry name" value="FAD/NAD-bd_sf"/>
</dbReference>
<dbReference type="Gene3D" id="3.50.50.60">
    <property type="entry name" value="FAD/NAD(P)-binding domain"/>
    <property type="match status" value="1"/>
</dbReference>
<protein>
    <submittedName>
        <fullName evidence="5">FAD-dependent monooxygenase</fullName>
    </submittedName>
</protein>
<evidence type="ECO:0000259" key="4">
    <source>
        <dbReference type="Pfam" id="PF01494"/>
    </source>
</evidence>